<accession>A0A4Y9ZTB2</accession>
<protein>
    <submittedName>
        <fullName evidence="1">Uncharacterized protein</fullName>
    </submittedName>
</protein>
<proteinExistence type="predicted"/>
<name>A0A4Y9ZTB2_9AGAM</name>
<comment type="caution">
    <text evidence="1">The sequence shown here is derived from an EMBL/GenBank/DDBJ whole genome shotgun (WGS) entry which is preliminary data.</text>
</comment>
<dbReference type="AlphaFoldDB" id="A0A4Y9ZTB2"/>
<dbReference type="EMBL" id="SFCI01000951">
    <property type="protein sequence ID" value="TFY77297.1"/>
    <property type="molecule type" value="Genomic_DNA"/>
</dbReference>
<evidence type="ECO:0000313" key="2">
    <source>
        <dbReference type="Proteomes" id="UP000298061"/>
    </source>
</evidence>
<dbReference type="Proteomes" id="UP000298061">
    <property type="component" value="Unassembled WGS sequence"/>
</dbReference>
<sequence length="276" mass="31128">MKLQQPKAKQPWKEPEPYEILRAVESKDIMYLMEIRDRAFHLLIRRSGGVTPLLHAMRIGKTHRDVAIILVGAFSRYVNHLEDADIGRTQTKVILKALRANLKLAIDYGLQSSQSDLIASFLQTLVMSEGEKWVSAQVSNVSLALRAGTAGHPVQTAQTAVRSFATKELGKARAIATLEDYVANATGDLLMMAAWSAARESVAGEPIPPWYFARDDRVYKTFVERTDTHRVAIHQSVTKRLRWQIRVLRTVLEGRTTTWRSKVDTLMEEFDQGEGV</sequence>
<evidence type="ECO:0000313" key="1">
    <source>
        <dbReference type="EMBL" id="TFY77297.1"/>
    </source>
</evidence>
<gene>
    <name evidence="1" type="ORF">EWM64_g6717</name>
</gene>
<reference evidence="1 2" key="1">
    <citation type="submission" date="2019-02" db="EMBL/GenBank/DDBJ databases">
        <title>Genome sequencing of the rare red list fungi Hericium alpestre (H. flagellum).</title>
        <authorList>
            <person name="Buettner E."/>
            <person name="Kellner H."/>
        </authorList>
    </citation>
    <scope>NUCLEOTIDE SEQUENCE [LARGE SCALE GENOMIC DNA]</scope>
    <source>
        <strain evidence="1 2">DSM 108284</strain>
    </source>
</reference>
<organism evidence="1 2">
    <name type="scientific">Hericium alpestre</name>
    <dbReference type="NCBI Taxonomy" id="135208"/>
    <lineage>
        <taxon>Eukaryota</taxon>
        <taxon>Fungi</taxon>
        <taxon>Dikarya</taxon>
        <taxon>Basidiomycota</taxon>
        <taxon>Agaricomycotina</taxon>
        <taxon>Agaricomycetes</taxon>
        <taxon>Russulales</taxon>
        <taxon>Hericiaceae</taxon>
        <taxon>Hericium</taxon>
    </lineage>
</organism>
<dbReference type="OrthoDB" id="3005035at2759"/>
<keyword evidence="2" id="KW-1185">Reference proteome</keyword>